<dbReference type="RefSeq" id="WP_259079209.1">
    <property type="nucleotide sequence ID" value="NZ_JANUAU010000001.1"/>
</dbReference>
<feature type="region of interest" description="Disordered" evidence="1">
    <location>
        <begin position="454"/>
        <end position="513"/>
    </location>
</feature>
<accession>A0A9X2TFD1</accession>
<dbReference type="EMBL" id="JANUAU010000001">
    <property type="protein sequence ID" value="MCS3676381.1"/>
    <property type="molecule type" value="Genomic_DNA"/>
</dbReference>
<name>A0A9X2TFD1_9BACT</name>
<feature type="region of interest" description="Disordered" evidence="1">
    <location>
        <begin position="197"/>
        <end position="223"/>
    </location>
</feature>
<organism evidence="2 3">
    <name type="scientific">Salinibacter ruber</name>
    <dbReference type="NCBI Taxonomy" id="146919"/>
    <lineage>
        <taxon>Bacteria</taxon>
        <taxon>Pseudomonadati</taxon>
        <taxon>Rhodothermota</taxon>
        <taxon>Rhodothermia</taxon>
        <taxon>Rhodothermales</taxon>
        <taxon>Salinibacteraceae</taxon>
        <taxon>Salinibacter</taxon>
    </lineage>
</organism>
<proteinExistence type="predicted"/>
<reference evidence="2" key="1">
    <citation type="submission" date="2022-08" db="EMBL/GenBank/DDBJ databases">
        <title>Genomic Encyclopedia of Type Strains, Phase V (KMG-V): Genome sequencing to study the core and pangenomes of soil and plant-associated prokaryotes.</title>
        <authorList>
            <person name="Whitman W."/>
        </authorList>
    </citation>
    <scope>NUCLEOTIDE SEQUENCE</scope>
    <source>
        <strain evidence="2">0</strain>
    </source>
</reference>
<evidence type="ECO:0000313" key="2">
    <source>
        <dbReference type="EMBL" id="MCS3676381.1"/>
    </source>
</evidence>
<feature type="compositionally biased region" description="Low complexity" evidence="1">
    <location>
        <begin position="491"/>
        <end position="502"/>
    </location>
</feature>
<feature type="compositionally biased region" description="Acidic residues" evidence="1">
    <location>
        <begin position="504"/>
        <end position="513"/>
    </location>
</feature>
<protein>
    <submittedName>
        <fullName evidence="2">Uncharacterized protein</fullName>
    </submittedName>
</protein>
<evidence type="ECO:0000256" key="1">
    <source>
        <dbReference type="SAM" id="MobiDB-lite"/>
    </source>
</evidence>
<dbReference type="Proteomes" id="UP001155027">
    <property type="component" value="Unassembled WGS sequence"/>
</dbReference>
<sequence length="513" mass="55918">MVDGVRSYYFSRYGLAETLVTQFGARTAEEAEAAMQEHNLEEALEARIRQLMGEIRVHFPEPEYPPNSEVKGHQVQELDGAPGEQVGANGYFVRPHVLLGDGQLNGRYGFINSPLPGKEIIQRYYPPATKLSVGKASASNVKKTRLFALACTVTTLTPLKAARRTGDSDRGAVIPDLPLPELLSYLDLYLDLQPSLPGPTQATTNDDGKPFLLQNEGTFPDPPPGWTFGTLGVVAGIGSWARKNGFFDDAKPVLEALANRRVYVIDTSGTNRSETAGSHVATLAREGILRPALENAWKIQTNANEEDVQRVLRRWLLRFNPAYFRDFLSLRATYPRSFSPLFDAYFMPDYDPSLVSSARAAAQHINTQAYHAADGTGDTKRQNKQTILSSLESTLYDCDDGPELIARISVQVGRLTGADFPPDAQKFFDRTTAGELTLEEARNLLVAYMRLRGPTSNDQTAESEPQTSGEGASPEQGESEPIAEAADAESSDASPGASSSSPTDLDDAISDLP</sequence>
<feature type="compositionally biased region" description="Polar residues" evidence="1">
    <location>
        <begin position="454"/>
        <end position="470"/>
    </location>
</feature>
<comment type="caution">
    <text evidence="2">The sequence shown here is derived from an EMBL/GenBank/DDBJ whole genome shotgun (WGS) entry which is preliminary data.</text>
</comment>
<gene>
    <name evidence="2" type="ORF">GGP71_000277</name>
</gene>
<dbReference type="AlphaFoldDB" id="A0A9X2TFD1"/>
<evidence type="ECO:0000313" key="3">
    <source>
        <dbReference type="Proteomes" id="UP001155027"/>
    </source>
</evidence>